<dbReference type="Proteomes" id="UP000279457">
    <property type="component" value="Unassembled WGS sequence"/>
</dbReference>
<proteinExistence type="predicted"/>
<evidence type="ECO:0000313" key="1">
    <source>
        <dbReference type="EMBL" id="RQM37343.1"/>
    </source>
</evidence>
<name>A0A3N6SBL1_9GAMM</name>
<dbReference type="EMBL" id="RHHM01000012">
    <property type="protein sequence ID" value="RQM37343.1"/>
    <property type="molecule type" value="Genomic_DNA"/>
</dbReference>
<dbReference type="GO" id="GO:0004664">
    <property type="term" value="F:prephenate dehydratase activity"/>
    <property type="evidence" value="ECO:0007669"/>
    <property type="project" value="InterPro"/>
</dbReference>
<dbReference type="GO" id="GO:0009094">
    <property type="term" value="P:L-phenylalanine biosynthetic process"/>
    <property type="evidence" value="ECO:0007669"/>
    <property type="project" value="InterPro"/>
</dbReference>
<dbReference type="InterPro" id="IPR018528">
    <property type="entry name" value="Preph_deHydtase_CS"/>
</dbReference>
<organism evidence="1 2">
    <name type="scientific">Erwinia psidii</name>
    <dbReference type="NCBI Taxonomy" id="69224"/>
    <lineage>
        <taxon>Bacteria</taxon>
        <taxon>Pseudomonadati</taxon>
        <taxon>Pseudomonadota</taxon>
        <taxon>Gammaproteobacteria</taxon>
        <taxon>Enterobacterales</taxon>
        <taxon>Erwiniaceae</taxon>
        <taxon>Erwinia</taxon>
    </lineage>
</organism>
<dbReference type="AlphaFoldDB" id="A0A3N6SBL1"/>
<accession>A0A3N6SBL1</accession>
<comment type="caution">
    <text evidence="1">The sequence shown here is derived from an EMBL/GenBank/DDBJ whole genome shotgun (WGS) entry which is preliminary data.</text>
</comment>
<reference evidence="1 2" key="1">
    <citation type="submission" date="2018-10" db="EMBL/GenBank/DDBJ databases">
        <title>Draft genome sequence for the type isolate of Erwinia psidii, agent causal of bacterial blight in guava (Psidium guajava) and wilt and die-back of Eucalyptus spp.</title>
        <authorList>
            <person name="Hermenegildo P.S."/>
            <person name="Santos S.A."/>
            <person name="Guimaraes L.M.S."/>
            <person name="Vidigal P.M.P."/>
            <person name="Pereira I.C."/>
            <person name="Badel J.L."/>
            <person name="Alfenas-Zerbini P."/>
            <person name="Ferreira M.A.S.V."/>
            <person name="Alfenas A.C."/>
        </authorList>
    </citation>
    <scope>NUCLEOTIDE SEQUENCE [LARGE SCALE GENOMIC DNA]</scope>
    <source>
        <strain evidence="1 2">IBSBF 435</strain>
    </source>
</reference>
<dbReference type="PROSITE" id="PS00857">
    <property type="entry name" value="PREPHENATE_DEHYDR_1"/>
    <property type="match status" value="1"/>
</dbReference>
<sequence>MTPTGVGVREYCANTREKSNLRYSDRNIKAQARYWLKRLSTTLANLTSHVTRFIKICDVEQRFTTENINLMIQSSTE</sequence>
<protein>
    <submittedName>
        <fullName evidence="1">Uncharacterized protein</fullName>
    </submittedName>
</protein>
<keyword evidence="2" id="KW-1185">Reference proteome</keyword>
<evidence type="ECO:0000313" key="2">
    <source>
        <dbReference type="Proteomes" id="UP000279457"/>
    </source>
</evidence>
<gene>
    <name evidence="1" type="ORF">EB241_15355</name>
</gene>